<keyword evidence="1" id="KW-0812">Transmembrane</keyword>
<feature type="transmembrane region" description="Helical" evidence="1">
    <location>
        <begin position="92"/>
        <end position="118"/>
    </location>
</feature>
<dbReference type="SUPFAM" id="SSF53187">
    <property type="entry name" value="Zn-dependent exopeptidases"/>
    <property type="match status" value="1"/>
</dbReference>
<evidence type="ECO:0000313" key="2">
    <source>
        <dbReference type="EMBL" id="GAI91001.1"/>
    </source>
</evidence>
<feature type="transmembrane region" description="Helical" evidence="1">
    <location>
        <begin position="164"/>
        <end position="189"/>
    </location>
</feature>
<comment type="caution">
    <text evidence="2">The sequence shown here is derived from an EMBL/GenBank/DDBJ whole genome shotgun (WGS) entry which is preliminary data.</text>
</comment>
<keyword evidence="1" id="KW-0472">Membrane</keyword>
<evidence type="ECO:0008006" key="3">
    <source>
        <dbReference type="Google" id="ProtNLM"/>
    </source>
</evidence>
<feature type="non-terminal residue" evidence="2">
    <location>
        <position position="210"/>
    </location>
</feature>
<feature type="transmembrane region" description="Helical" evidence="1">
    <location>
        <begin position="64"/>
        <end position="86"/>
    </location>
</feature>
<sequence>MINIVDSELFKEKKIINHVNSLAFEREAGTEGENKSINYIQKVLTQENIENKIDTFKWSKTITILVKLISFFLISSSVLFEALVFFNLNWLMIIIDLILIVIIIVVLKDLFDVTNVLLIGRRKKSKNLFAKIPAKKKKPKRPLIIFSAHYDSRSENYSYNLKKFFFLVEWTIIFPFISFTLILSVWSILMNFSNLYITDFYYTLIDKVIN</sequence>
<organism evidence="2">
    <name type="scientific">marine sediment metagenome</name>
    <dbReference type="NCBI Taxonomy" id="412755"/>
    <lineage>
        <taxon>unclassified sequences</taxon>
        <taxon>metagenomes</taxon>
        <taxon>ecological metagenomes</taxon>
    </lineage>
</organism>
<proteinExistence type="predicted"/>
<dbReference type="Gene3D" id="3.40.630.10">
    <property type="entry name" value="Zn peptidases"/>
    <property type="match status" value="1"/>
</dbReference>
<dbReference type="EMBL" id="BARW01016435">
    <property type="protein sequence ID" value="GAI91001.1"/>
    <property type="molecule type" value="Genomic_DNA"/>
</dbReference>
<keyword evidence="1" id="KW-1133">Transmembrane helix</keyword>
<reference evidence="2" key="1">
    <citation type="journal article" date="2014" name="Front. Microbiol.">
        <title>High frequency of phylogenetically diverse reductive dehalogenase-homologous genes in deep subseafloor sedimentary metagenomes.</title>
        <authorList>
            <person name="Kawai M."/>
            <person name="Futagami T."/>
            <person name="Toyoda A."/>
            <person name="Takaki Y."/>
            <person name="Nishi S."/>
            <person name="Hori S."/>
            <person name="Arai W."/>
            <person name="Tsubouchi T."/>
            <person name="Morono Y."/>
            <person name="Uchiyama I."/>
            <person name="Ito T."/>
            <person name="Fujiyama A."/>
            <person name="Inagaki F."/>
            <person name="Takami H."/>
        </authorList>
    </citation>
    <scope>NUCLEOTIDE SEQUENCE</scope>
    <source>
        <strain evidence="2">Expedition CK06-06</strain>
    </source>
</reference>
<gene>
    <name evidence="2" type="ORF">S12H4_28623</name>
</gene>
<dbReference type="AlphaFoldDB" id="X1TI34"/>
<protein>
    <recommendedName>
        <fullName evidence="3">Peptidase M28 domain-containing protein</fullName>
    </recommendedName>
</protein>
<accession>X1TI34</accession>
<evidence type="ECO:0000256" key="1">
    <source>
        <dbReference type="SAM" id="Phobius"/>
    </source>
</evidence>
<name>X1TI34_9ZZZZ</name>